<dbReference type="SUPFAM" id="SSF51735">
    <property type="entry name" value="NAD(P)-binding Rossmann-fold domains"/>
    <property type="match status" value="1"/>
</dbReference>
<keyword evidence="6" id="KW-1185">Reference proteome</keyword>
<dbReference type="SUPFAM" id="SSF55347">
    <property type="entry name" value="Glyceraldehyde-3-phosphate dehydrogenase-like, C-terminal domain"/>
    <property type="match status" value="1"/>
</dbReference>
<dbReference type="InterPro" id="IPR000683">
    <property type="entry name" value="Gfo/Idh/MocA-like_OxRdtase_N"/>
</dbReference>
<dbReference type="Gene3D" id="3.30.360.10">
    <property type="entry name" value="Dihydrodipicolinate Reductase, domain 2"/>
    <property type="match status" value="1"/>
</dbReference>
<evidence type="ECO:0000256" key="2">
    <source>
        <dbReference type="ARBA" id="ARBA00023027"/>
    </source>
</evidence>
<dbReference type="EMBL" id="JACHVP010000003">
    <property type="protein sequence ID" value="MBB2968175.1"/>
    <property type="molecule type" value="Genomic_DNA"/>
</dbReference>
<proteinExistence type="predicted"/>
<organism evidence="5 6">
    <name type="scientific">Leifsonia aquatica</name>
    <name type="common">Corynebacterium aquaticum</name>
    <dbReference type="NCBI Taxonomy" id="144185"/>
    <lineage>
        <taxon>Bacteria</taxon>
        <taxon>Bacillati</taxon>
        <taxon>Actinomycetota</taxon>
        <taxon>Actinomycetes</taxon>
        <taxon>Micrococcales</taxon>
        <taxon>Microbacteriaceae</taxon>
        <taxon>Leifsonia</taxon>
    </lineage>
</organism>
<evidence type="ECO:0000313" key="6">
    <source>
        <dbReference type="Proteomes" id="UP000538196"/>
    </source>
</evidence>
<feature type="domain" description="GFO/IDH/MocA-like oxidoreductase" evidence="4">
    <location>
        <begin position="134"/>
        <end position="249"/>
    </location>
</feature>
<gene>
    <name evidence="5" type="ORF">FHX33_002945</name>
</gene>
<evidence type="ECO:0000259" key="4">
    <source>
        <dbReference type="Pfam" id="PF22725"/>
    </source>
</evidence>
<dbReference type="InterPro" id="IPR055170">
    <property type="entry name" value="GFO_IDH_MocA-like_dom"/>
</dbReference>
<keyword evidence="1" id="KW-0560">Oxidoreductase</keyword>
<sequence length="310" mass="32000">MTLSGAATHAAVVVGAGRMGQAHATAWESLGVPVRWAVSPRRRPALDAAPDARWATDLDQALADPAVTIVSICTPTPSHADLAVRALAAGRHVLLEKPIALTVADAERVAAAAEDAPGILMVAHVVRFFPAYADLLERVASGSVGRPRAVRATRLSAAAPPDGARWLRDEERSGGLVVDFAIHDIDQANALLGAPRAVTALPLRGDGFGAPVAVTIEYADGGIAQVLAVADLPAGTPFQTSLDVVGDVGLDALADAPGDPFEEQARYFLGCVESGVRPRRAPVAAAVDALRVSLAARESLRTGARVILAE</sequence>
<dbReference type="GO" id="GO:0016491">
    <property type="term" value="F:oxidoreductase activity"/>
    <property type="evidence" value="ECO:0007669"/>
    <property type="project" value="UniProtKB-KW"/>
</dbReference>
<dbReference type="Pfam" id="PF01408">
    <property type="entry name" value="GFO_IDH_MocA"/>
    <property type="match status" value="1"/>
</dbReference>
<dbReference type="InterPro" id="IPR050463">
    <property type="entry name" value="Gfo/Idh/MocA_oxidrdct_glycsds"/>
</dbReference>
<dbReference type="Gene3D" id="3.40.50.720">
    <property type="entry name" value="NAD(P)-binding Rossmann-like Domain"/>
    <property type="match status" value="1"/>
</dbReference>
<protein>
    <submittedName>
        <fullName evidence="5">Putative dehydrogenase</fullName>
    </submittedName>
</protein>
<comment type="caution">
    <text evidence="5">The sequence shown here is derived from an EMBL/GenBank/DDBJ whole genome shotgun (WGS) entry which is preliminary data.</text>
</comment>
<evidence type="ECO:0000256" key="1">
    <source>
        <dbReference type="ARBA" id="ARBA00023002"/>
    </source>
</evidence>
<feature type="domain" description="Gfo/Idh/MocA-like oxidoreductase N-terminal" evidence="3">
    <location>
        <begin position="12"/>
        <end position="124"/>
    </location>
</feature>
<dbReference type="Pfam" id="PF22725">
    <property type="entry name" value="GFO_IDH_MocA_C3"/>
    <property type="match status" value="1"/>
</dbReference>
<accession>A0A7W4UXN5</accession>
<keyword evidence="2" id="KW-0520">NAD</keyword>
<evidence type="ECO:0000313" key="5">
    <source>
        <dbReference type="EMBL" id="MBB2968175.1"/>
    </source>
</evidence>
<evidence type="ECO:0000259" key="3">
    <source>
        <dbReference type="Pfam" id="PF01408"/>
    </source>
</evidence>
<dbReference type="AlphaFoldDB" id="A0A7W4UXN5"/>
<dbReference type="PANTHER" id="PTHR43818">
    <property type="entry name" value="BCDNA.GH03377"/>
    <property type="match status" value="1"/>
</dbReference>
<reference evidence="5 6" key="1">
    <citation type="submission" date="2020-08" db="EMBL/GenBank/DDBJ databases">
        <title>Sequencing the genomes of 1000 actinobacteria strains.</title>
        <authorList>
            <person name="Klenk H.-P."/>
        </authorList>
    </citation>
    <scope>NUCLEOTIDE SEQUENCE [LARGE SCALE GENOMIC DNA]</scope>
    <source>
        <strain evidence="5 6">DSM 20146</strain>
    </source>
</reference>
<name>A0A7W4UXN5_LEIAQ</name>
<dbReference type="GO" id="GO:0000166">
    <property type="term" value="F:nucleotide binding"/>
    <property type="evidence" value="ECO:0007669"/>
    <property type="project" value="InterPro"/>
</dbReference>
<dbReference type="InterPro" id="IPR036291">
    <property type="entry name" value="NAD(P)-bd_dom_sf"/>
</dbReference>
<dbReference type="Proteomes" id="UP000538196">
    <property type="component" value="Unassembled WGS sequence"/>
</dbReference>
<dbReference type="PANTHER" id="PTHR43818:SF11">
    <property type="entry name" value="BCDNA.GH03377"/>
    <property type="match status" value="1"/>
</dbReference>
<dbReference type="RefSeq" id="WP_338092033.1">
    <property type="nucleotide sequence ID" value="NZ_JACHVP010000003.1"/>
</dbReference>